<evidence type="ECO:0000313" key="1">
    <source>
        <dbReference type="EMBL" id="SDD82267.1"/>
    </source>
</evidence>
<reference evidence="2" key="1">
    <citation type="submission" date="2016-10" db="EMBL/GenBank/DDBJ databases">
        <authorList>
            <person name="Varghese N."/>
            <person name="Submissions S."/>
        </authorList>
    </citation>
    <scope>NUCLEOTIDE SEQUENCE [LARGE SCALE GENOMIC DNA]</scope>
    <source>
        <strain evidence="2">IBRC-M 10403</strain>
    </source>
</reference>
<name>A0A1G6XXV7_9PSEU</name>
<keyword evidence="2" id="KW-1185">Reference proteome</keyword>
<proteinExistence type="predicted"/>
<dbReference type="STRING" id="1271860.SAMN05216174_11926"/>
<organism evidence="1 2">
    <name type="scientific">Actinokineospora iranica</name>
    <dbReference type="NCBI Taxonomy" id="1271860"/>
    <lineage>
        <taxon>Bacteria</taxon>
        <taxon>Bacillati</taxon>
        <taxon>Actinomycetota</taxon>
        <taxon>Actinomycetes</taxon>
        <taxon>Pseudonocardiales</taxon>
        <taxon>Pseudonocardiaceae</taxon>
        <taxon>Actinokineospora</taxon>
    </lineage>
</organism>
<dbReference type="EMBL" id="FMZZ01000019">
    <property type="protein sequence ID" value="SDD82267.1"/>
    <property type="molecule type" value="Genomic_DNA"/>
</dbReference>
<protein>
    <submittedName>
        <fullName evidence="1">Uncharacterized protein</fullName>
    </submittedName>
</protein>
<sequence>MSFFSAEATTPRVADLAGLLCGHGRTIVFAKATARLSLAVDASWRANALVRACAERGVAAEVKVCEEVGRPLLRTAFRSDLAPLAAAWTTGSAKSVPRGFGLDGAILRMWVLAAGRWAEGSYLLPLDPEAPDTHEPLVAALTQCGLPAVMHSMGDEGPALRVTGRRRLGRLLELVGPPADQGCADQWPAVSRMRVVS</sequence>
<dbReference type="Proteomes" id="UP000199501">
    <property type="component" value="Unassembled WGS sequence"/>
</dbReference>
<dbReference type="AlphaFoldDB" id="A0A1G6XXV7"/>
<evidence type="ECO:0000313" key="2">
    <source>
        <dbReference type="Proteomes" id="UP000199501"/>
    </source>
</evidence>
<gene>
    <name evidence="1" type="ORF">SAMN05216174_11926</name>
</gene>
<dbReference type="OrthoDB" id="3403532at2"/>
<accession>A0A1G6XXV7</accession>